<dbReference type="Proteomes" id="UP000011668">
    <property type="component" value="Unassembled WGS sequence"/>
</dbReference>
<dbReference type="AlphaFoldDB" id="L8WQI7"/>
<evidence type="ECO:0000313" key="2">
    <source>
        <dbReference type="EMBL" id="ELU39042.1"/>
    </source>
</evidence>
<evidence type="ECO:0000256" key="1">
    <source>
        <dbReference type="SAM" id="MobiDB-lite"/>
    </source>
</evidence>
<reference evidence="2 3" key="1">
    <citation type="journal article" date="2013" name="Nat. Commun.">
        <title>The evolution and pathogenic mechanisms of the rice sheath blight pathogen.</title>
        <authorList>
            <person name="Zheng A."/>
            <person name="Lin R."/>
            <person name="Xu L."/>
            <person name="Qin P."/>
            <person name="Tang C."/>
            <person name="Ai P."/>
            <person name="Zhang D."/>
            <person name="Liu Y."/>
            <person name="Sun Z."/>
            <person name="Feng H."/>
            <person name="Wang Y."/>
            <person name="Chen Y."/>
            <person name="Liang X."/>
            <person name="Fu R."/>
            <person name="Li Q."/>
            <person name="Zhang J."/>
            <person name="Yu X."/>
            <person name="Xie Z."/>
            <person name="Ding L."/>
            <person name="Guan P."/>
            <person name="Tang J."/>
            <person name="Liang Y."/>
            <person name="Wang S."/>
            <person name="Deng Q."/>
            <person name="Li S."/>
            <person name="Zhu J."/>
            <person name="Wang L."/>
            <person name="Liu H."/>
            <person name="Li P."/>
        </authorList>
    </citation>
    <scope>NUCLEOTIDE SEQUENCE [LARGE SCALE GENOMIC DNA]</scope>
    <source>
        <strain evidence="3">AG-1 IA</strain>
    </source>
</reference>
<protein>
    <submittedName>
        <fullName evidence="2">Uncharacterized protein</fullName>
    </submittedName>
</protein>
<evidence type="ECO:0000313" key="3">
    <source>
        <dbReference type="Proteomes" id="UP000011668"/>
    </source>
</evidence>
<accession>L8WQI7</accession>
<keyword evidence="3" id="KW-1185">Reference proteome</keyword>
<comment type="caution">
    <text evidence="2">The sequence shown here is derived from an EMBL/GenBank/DDBJ whole genome shotgun (WGS) entry which is preliminary data.</text>
</comment>
<name>L8WQI7_THACA</name>
<proteinExistence type="predicted"/>
<gene>
    <name evidence="2" type="ORF">AG1IA_06927</name>
</gene>
<dbReference type="HOGENOM" id="CLU_1950264_0_0_1"/>
<sequence>MTSRILSDPTDPDCSASTREHSTSTSERHGTVVSLSFQPTDCQISCPYMHQSLLGAPEQTPAPHVDTTVDAPECSPIIVSLGALPRFSGPRRVVGLLGHTGKTNSLKINAIGCLSLKEARSLILAGLGP</sequence>
<feature type="compositionally biased region" description="Basic and acidic residues" evidence="1">
    <location>
        <begin position="18"/>
        <end position="30"/>
    </location>
</feature>
<organism evidence="2 3">
    <name type="scientific">Thanatephorus cucumeris (strain AG1-IA)</name>
    <name type="common">Rice sheath blight fungus</name>
    <name type="synonym">Rhizoctonia solani</name>
    <dbReference type="NCBI Taxonomy" id="983506"/>
    <lineage>
        <taxon>Eukaryota</taxon>
        <taxon>Fungi</taxon>
        <taxon>Dikarya</taxon>
        <taxon>Basidiomycota</taxon>
        <taxon>Agaricomycotina</taxon>
        <taxon>Agaricomycetes</taxon>
        <taxon>Cantharellales</taxon>
        <taxon>Ceratobasidiaceae</taxon>
        <taxon>Rhizoctonia</taxon>
        <taxon>Rhizoctonia solani AG-1</taxon>
    </lineage>
</organism>
<dbReference type="EMBL" id="AFRT01001945">
    <property type="protein sequence ID" value="ELU39042.1"/>
    <property type="molecule type" value="Genomic_DNA"/>
</dbReference>
<feature type="region of interest" description="Disordered" evidence="1">
    <location>
        <begin position="1"/>
        <end position="32"/>
    </location>
</feature>